<dbReference type="Gene3D" id="2.40.50.1020">
    <property type="entry name" value="LytTr DNA-binding domain"/>
    <property type="match status" value="1"/>
</dbReference>
<protein>
    <recommendedName>
        <fullName evidence="2">HTH LytTR-type domain-containing protein</fullName>
    </recommendedName>
</protein>
<gene>
    <name evidence="3" type="ORF">KL86DYS1_30911</name>
</gene>
<dbReference type="PROSITE" id="PS50930">
    <property type="entry name" value="HTH_LYTTR"/>
    <property type="match status" value="1"/>
</dbReference>
<organism evidence="3">
    <name type="scientific">uncultured Dysgonomonas sp</name>
    <dbReference type="NCBI Taxonomy" id="206096"/>
    <lineage>
        <taxon>Bacteria</taxon>
        <taxon>Pseudomonadati</taxon>
        <taxon>Bacteroidota</taxon>
        <taxon>Bacteroidia</taxon>
        <taxon>Bacteroidales</taxon>
        <taxon>Dysgonomonadaceae</taxon>
        <taxon>Dysgonomonas</taxon>
        <taxon>environmental samples</taxon>
    </lineage>
</organism>
<dbReference type="SMART" id="SM00850">
    <property type="entry name" value="LytTR"/>
    <property type="match status" value="1"/>
</dbReference>
<evidence type="ECO:0000256" key="1">
    <source>
        <dbReference type="SAM" id="Phobius"/>
    </source>
</evidence>
<sequence>MENRKLIYIHILIALSAAIILYICMKSLVDVSESVLTTDSAISGIVLSGLLLLLRNIAQYSHISSFPVRQQLINYSALAILFVACWLCIQYLILYLVFPEEEWTPLLHTVPIRTVLALLVYSLTITIFTRLYTSEEKVAGITIGEEKEDKELPDNIQEPVIETENNETLERIAVKNGQKIDVVLVSEIIHLQAEGDYVMIHSTKGKFLKEQTMKSFESGLPQDKFVRVHRSSIVNIEFISQIELYDKQSQLLKLKNGGQVRISLSGYKALKKTLGL</sequence>
<keyword evidence="1" id="KW-0812">Transmembrane</keyword>
<feature type="transmembrane region" description="Helical" evidence="1">
    <location>
        <begin position="110"/>
        <end position="128"/>
    </location>
</feature>
<feature type="domain" description="HTH LytTR-type" evidence="2">
    <location>
        <begin position="172"/>
        <end position="276"/>
    </location>
</feature>
<dbReference type="InterPro" id="IPR046947">
    <property type="entry name" value="LytR-like"/>
</dbReference>
<dbReference type="GO" id="GO:0000156">
    <property type="term" value="F:phosphorelay response regulator activity"/>
    <property type="evidence" value="ECO:0007669"/>
    <property type="project" value="InterPro"/>
</dbReference>
<reference evidence="3" key="1">
    <citation type="submission" date="2016-04" db="EMBL/GenBank/DDBJ databases">
        <authorList>
            <person name="Evans L.H."/>
            <person name="Alamgir A."/>
            <person name="Owens N."/>
            <person name="Weber N.D."/>
            <person name="Virtaneva K."/>
            <person name="Barbian K."/>
            <person name="Babar A."/>
            <person name="Rosenke K."/>
        </authorList>
    </citation>
    <scope>NUCLEOTIDE SEQUENCE</scope>
    <source>
        <strain evidence="3">86-1</strain>
    </source>
</reference>
<proteinExistence type="predicted"/>
<evidence type="ECO:0000259" key="2">
    <source>
        <dbReference type="PROSITE" id="PS50930"/>
    </source>
</evidence>
<name>A0A212JZ01_9BACT</name>
<feature type="transmembrane region" description="Helical" evidence="1">
    <location>
        <begin position="35"/>
        <end position="54"/>
    </location>
</feature>
<keyword evidence="1" id="KW-0472">Membrane</keyword>
<dbReference type="InterPro" id="IPR007492">
    <property type="entry name" value="LytTR_DNA-bd_dom"/>
</dbReference>
<dbReference type="RefSeq" id="WP_296943066.1">
    <property type="nucleotide sequence ID" value="NZ_LT599032.1"/>
</dbReference>
<accession>A0A212JZ01</accession>
<dbReference type="PANTHER" id="PTHR37299:SF1">
    <property type="entry name" value="STAGE 0 SPORULATION PROTEIN A HOMOLOG"/>
    <property type="match status" value="1"/>
</dbReference>
<evidence type="ECO:0000313" key="3">
    <source>
        <dbReference type="EMBL" id="SBW04701.1"/>
    </source>
</evidence>
<dbReference type="Pfam" id="PF04397">
    <property type="entry name" value="LytTR"/>
    <property type="match status" value="1"/>
</dbReference>
<feature type="transmembrane region" description="Helical" evidence="1">
    <location>
        <begin position="7"/>
        <end position="29"/>
    </location>
</feature>
<dbReference type="PANTHER" id="PTHR37299">
    <property type="entry name" value="TRANSCRIPTIONAL REGULATOR-RELATED"/>
    <property type="match status" value="1"/>
</dbReference>
<feature type="transmembrane region" description="Helical" evidence="1">
    <location>
        <begin position="75"/>
        <end position="98"/>
    </location>
</feature>
<dbReference type="EMBL" id="FLUM01000003">
    <property type="protein sequence ID" value="SBW04701.1"/>
    <property type="molecule type" value="Genomic_DNA"/>
</dbReference>
<dbReference type="AlphaFoldDB" id="A0A212JZ01"/>
<dbReference type="GO" id="GO:0003677">
    <property type="term" value="F:DNA binding"/>
    <property type="evidence" value="ECO:0007669"/>
    <property type="project" value="InterPro"/>
</dbReference>
<keyword evidence="1" id="KW-1133">Transmembrane helix</keyword>